<organism evidence="1 2">
    <name type="scientific">Ameiurus melas</name>
    <name type="common">Black bullhead</name>
    <name type="synonym">Silurus melas</name>
    <dbReference type="NCBI Taxonomy" id="219545"/>
    <lineage>
        <taxon>Eukaryota</taxon>
        <taxon>Metazoa</taxon>
        <taxon>Chordata</taxon>
        <taxon>Craniata</taxon>
        <taxon>Vertebrata</taxon>
        <taxon>Euteleostomi</taxon>
        <taxon>Actinopterygii</taxon>
        <taxon>Neopterygii</taxon>
        <taxon>Teleostei</taxon>
        <taxon>Ostariophysi</taxon>
        <taxon>Siluriformes</taxon>
        <taxon>Ictaluridae</taxon>
        <taxon>Ameiurus</taxon>
    </lineage>
</organism>
<proteinExistence type="predicted"/>
<sequence length="217" mass="24049">MGPMVGRRNGPQSLGWFLQPNPCSSGVLGTWRRRKTEDVVSQGASTAARALTSFVNAPTGDLEQLRGAWTTKRTAIGASRLRSGREFHRCEDDARSWPPHTPLAPPSRGPIYRRIPIGGGIISHSTRPIHVQISALHLETIVLYISVSTRYAVILSLPWLALHNPQVSWMDKQITQWYPYCLHNFLRGPTVAIHSGGSPAGVYTTLHVSRVDWLLLC</sequence>
<keyword evidence="2" id="KW-1185">Reference proteome</keyword>
<protein>
    <submittedName>
        <fullName evidence="1">Uncharacterized protein</fullName>
    </submittedName>
</protein>
<dbReference type="AlphaFoldDB" id="A0A7J6AVF6"/>
<evidence type="ECO:0000313" key="2">
    <source>
        <dbReference type="Proteomes" id="UP000593565"/>
    </source>
</evidence>
<name>A0A7J6AVF6_AMEME</name>
<reference evidence="1 2" key="1">
    <citation type="submission" date="2020-02" db="EMBL/GenBank/DDBJ databases">
        <title>A chromosome-scale genome assembly of the black bullhead catfish (Ameiurus melas).</title>
        <authorList>
            <person name="Wen M."/>
            <person name="Zham M."/>
            <person name="Cabau C."/>
            <person name="Klopp C."/>
            <person name="Donnadieu C."/>
            <person name="Roques C."/>
            <person name="Bouchez O."/>
            <person name="Lampietro C."/>
            <person name="Jouanno E."/>
            <person name="Herpin A."/>
            <person name="Louis A."/>
            <person name="Berthelot C."/>
            <person name="Parey E."/>
            <person name="Roest-Crollius H."/>
            <person name="Braasch I."/>
            <person name="Postlethwait J."/>
            <person name="Robinson-Rechavi M."/>
            <person name="Echchiki A."/>
            <person name="Begum T."/>
            <person name="Montfort J."/>
            <person name="Schartl M."/>
            <person name="Bobe J."/>
            <person name="Guiguen Y."/>
        </authorList>
    </citation>
    <scope>NUCLEOTIDE SEQUENCE [LARGE SCALE GENOMIC DNA]</scope>
    <source>
        <strain evidence="1">M_S1</strain>
        <tissue evidence="1">Blood</tissue>
    </source>
</reference>
<evidence type="ECO:0000313" key="1">
    <source>
        <dbReference type="EMBL" id="KAF4086670.1"/>
    </source>
</evidence>
<gene>
    <name evidence="1" type="ORF">AMELA_G00086990</name>
</gene>
<dbReference type="Proteomes" id="UP000593565">
    <property type="component" value="Unassembled WGS sequence"/>
</dbReference>
<dbReference type="EMBL" id="JAAGNN010000007">
    <property type="protein sequence ID" value="KAF4086670.1"/>
    <property type="molecule type" value="Genomic_DNA"/>
</dbReference>
<comment type="caution">
    <text evidence="1">The sequence shown here is derived from an EMBL/GenBank/DDBJ whole genome shotgun (WGS) entry which is preliminary data.</text>
</comment>
<accession>A0A7J6AVF6</accession>